<keyword evidence="3" id="KW-1185">Reference proteome</keyword>
<evidence type="ECO:0000313" key="3">
    <source>
        <dbReference type="Proteomes" id="UP000482209"/>
    </source>
</evidence>
<organism evidence="2 3">
    <name type="scientific">Velocimicrobium porci</name>
    <dbReference type="NCBI Taxonomy" id="2606634"/>
    <lineage>
        <taxon>Bacteria</taxon>
        <taxon>Bacillati</taxon>
        <taxon>Bacillota</taxon>
        <taxon>Clostridia</taxon>
        <taxon>Lachnospirales</taxon>
        <taxon>Lachnospiraceae</taxon>
        <taxon>Velocimicrobium</taxon>
    </lineage>
</organism>
<proteinExistence type="predicted"/>
<name>A0A6L5Y2B4_9FIRM</name>
<dbReference type="EMBL" id="VUMT01000015">
    <property type="protein sequence ID" value="MSS64253.1"/>
    <property type="molecule type" value="Genomic_DNA"/>
</dbReference>
<feature type="transmembrane region" description="Helical" evidence="1">
    <location>
        <begin position="453"/>
        <end position="474"/>
    </location>
</feature>
<feature type="transmembrane region" description="Helical" evidence="1">
    <location>
        <begin position="341"/>
        <end position="361"/>
    </location>
</feature>
<keyword evidence="1" id="KW-1133">Transmembrane helix</keyword>
<gene>
    <name evidence="2" type="ORF">FYJ58_10255</name>
</gene>
<dbReference type="RefSeq" id="WP_154519648.1">
    <property type="nucleotide sequence ID" value="NZ_VUMT01000015.1"/>
</dbReference>
<reference evidence="2 3" key="1">
    <citation type="submission" date="2019-08" db="EMBL/GenBank/DDBJ databases">
        <title>In-depth cultivation of the pig gut microbiome towards novel bacterial diversity and tailored functional studies.</title>
        <authorList>
            <person name="Wylensek D."/>
            <person name="Hitch T.C.A."/>
            <person name="Clavel T."/>
        </authorList>
    </citation>
    <scope>NUCLEOTIDE SEQUENCE [LARGE SCALE GENOMIC DNA]</scope>
    <source>
        <strain evidence="2 3">WCA-693-APC-MOT-I</strain>
    </source>
</reference>
<feature type="transmembrane region" description="Helical" evidence="1">
    <location>
        <begin position="602"/>
        <end position="622"/>
    </location>
</feature>
<feature type="transmembrane region" description="Helical" evidence="1">
    <location>
        <begin position="83"/>
        <end position="103"/>
    </location>
</feature>
<feature type="transmembrane region" description="Helical" evidence="1">
    <location>
        <begin position="260"/>
        <end position="281"/>
    </location>
</feature>
<accession>A0A6L5Y2B4</accession>
<dbReference type="AlphaFoldDB" id="A0A6L5Y2B4"/>
<protein>
    <submittedName>
        <fullName evidence="2">Uncharacterized protein</fullName>
    </submittedName>
</protein>
<comment type="caution">
    <text evidence="2">The sequence shown here is derived from an EMBL/GenBank/DDBJ whole genome shotgun (WGS) entry which is preliminary data.</text>
</comment>
<keyword evidence="1" id="KW-0812">Transmembrane</keyword>
<dbReference type="Proteomes" id="UP000482209">
    <property type="component" value="Unassembled WGS sequence"/>
</dbReference>
<evidence type="ECO:0000256" key="1">
    <source>
        <dbReference type="SAM" id="Phobius"/>
    </source>
</evidence>
<evidence type="ECO:0000313" key="2">
    <source>
        <dbReference type="EMBL" id="MSS64253.1"/>
    </source>
</evidence>
<feature type="transmembrane region" description="Helical" evidence="1">
    <location>
        <begin position="222"/>
        <end position="240"/>
    </location>
</feature>
<feature type="transmembrane region" description="Helical" evidence="1">
    <location>
        <begin position="55"/>
        <end position="77"/>
    </location>
</feature>
<keyword evidence="1" id="KW-0472">Membrane</keyword>
<sequence>MVQKVKRWNETIELWLRKEYFLLMDCPIINQYVFDIQKMLILIRPTTEVQVQIQTIYIVNECVISFAILIILLNFFGVTLTTIWFSGLGFLYIICNQIVTWHIDKEDYRLLKQLEKYLGDVRHYYHVGGLVEEAIYDSLEEAPYEISLHMQKVYDLLVAEDLEELQQYKDTAPNKYLTTFVALCQITMQYGDTMENNSSLFLANLNHLKQEIHMELLKRDKIRYTFSGLILLELLPVFFLKPIEKWGIANLPELEKFYSGKYGTIVSVTIFIVTMLFYILICKLRQDGKILRTRHRFLEWMEKQKITKRFLTKWMYSHPNKVHKLDFMLKRNMESLTVKQYLIKCSLLFVITMVAVNLLFIHTTLITKHNLIHYTKEFKGASPVINKEDLEYNQSLIESTVDEIRKLPLMQWDEALKRKMTKSSCKGGEREQKQLYREIERRLLEYKQTGYRWYYMLISIFFAALMGIMPRCLLELRGFFLLASMEEEVMQFYSILLMLREIPRMNVEILLEWLEMFSVIFQQSIMECVDHYSFDNEGALKKLKEKEPFLPFVRIIENLEACDRVGIFQAFDELAGQRNYYLEKRKQDNEIMISNKGAIGKIVAYVPMILVIGLYLILPFVLESLSKLSGYMSQMNTMV</sequence>